<dbReference type="InParanoid" id="A0A2V0P028"/>
<evidence type="ECO:0000256" key="1">
    <source>
        <dbReference type="ARBA" id="ARBA00023186"/>
    </source>
</evidence>
<dbReference type="EMBL" id="BDRX01000017">
    <property type="protein sequence ID" value="GBF90435.1"/>
    <property type="molecule type" value="Genomic_DNA"/>
</dbReference>
<reference evidence="3 4" key="1">
    <citation type="journal article" date="2018" name="Sci. Rep.">
        <title>Raphidocelis subcapitata (=Pseudokirchneriella subcapitata) provides an insight into genome evolution and environmental adaptations in the Sphaeropleales.</title>
        <authorList>
            <person name="Suzuki S."/>
            <person name="Yamaguchi H."/>
            <person name="Nakajima N."/>
            <person name="Kawachi M."/>
        </authorList>
    </citation>
    <scope>NUCLEOTIDE SEQUENCE [LARGE SCALE GENOMIC DNA]</scope>
    <source>
        <strain evidence="3 4">NIES-35</strain>
    </source>
</reference>
<dbReference type="AlphaFoldDB" id="A0A2V0P028"/>
<sequence>MLAARRAPFSSSRRNASASGSSRPSLLVRSVTAERASLDLSKKSAGGILLPSGPPKANSDAHFGEVLAVGEDVELKVSPGDFVVFNKYATAAVEVPEGEVVFVAEKSVIGTLE</sequence>
<keyword evidence="1" id="KW-0143">Chaperone</keyword>
<evidence type="ECO:0000313" key="3">
    <source>
        <dbReference type="EMBL" id="GBF90435.1"/>
    </source>
</evidence>
<dbReference type="Pfam" id="PF00166">
    <property type="entry name" value="Cpn10"/>
    <property type="match status" value="1"/>
</dbReference>
<gene>
    <name evidence="3" type="ORF">Rsub_03431</name>
</gene>
<feature type="compositionally biased region" description="Low complexity" evidence="2">
    <location>
        <begin position="1"/>
        <end position="25"/>
    </location>
</feature>
<feature type="region of interest" description="Disordered" evidence="2">
    <location>
        <begin position="1"/>
        <end position="26"/>
    </location>
</feature>
<evidence type="ECO:0000313" key="4">
    <source>
        <dbReference type="Proteomes" id="UP000247498"/>
    </source>
</evidence>
<evidence type="ECO:0000256" key="2">
    <source>
        <dbReference type="SAM" id="MobiDB-lite"/>
    </source>
</evidence>
<name>A0A2V0P028_9CHLO</name>
<proteinExistence type="predicted"/>
<dbReference type="InterPro" id="IPR020818">
    <property type="entry name" value="Chaperonin_GroES"/>
</dbReference>
<dbReference type="STRING" id="307507.A0A2V0P028"/>
<keyword evidence="4" id="KW-1185">Reference proteome</keyword>
<dbReference type="GO" id="GO:0044183">
    <property type="term" value="F:protein folding chaperone"/>
    <property type="evidence" value="ECO:0007669"/>
    <property type="project" value="InterPro"/>
</dbReference>
<dbReference type="InterPro" id="IPR037124">
    <property type="entry name" value="Chaperonin_GroES_sf"/>
</dbReference>
<dbReference type="Gene3D" id="2.30.33.40">
    <property type="entry name" value="GroES chaperonin"/>
    <property type="match status" value="1"/>
</dbReference>
<dbReference type="GO" id="GO:0005524">
    <property type="term" value="F:ATP binding"/>
    <property type="evidence" value="ECO:0007669"/>
    <property type="project" value="InterPro"/>
</dbReference>
<accession>A0A2V0P028</accession>
<organism evidence="3 4">
    <name type="scientific">Raphidocelis subcapitata</name>
    <dbReference type="NCBI Taxonomy" id="307507"/>
    <lineage>
        <taxon>Eukaryota</taxon>
        <taxon>Viridiplantae</taxon>
        <taxon>Chlorophyta</taxon>
        <taxon>core chlorophytes</taxon>
        <taxon>Chlorophyceae</taxon>
        <taxon>CS clade</taxon>
        <taxon>Sphaeropleales</taxon>
        <taxon>Selenastraceae</taxon>
        <taxon>Raphidocelis</taxon>
    </lineage>
</organism>
<dbReference type="SUPFAM" id="SSF50129">
    <property type="entry name" value="GroES-like"/>
    <property type="match status" value="1"/>
</dbReference>
<protein>
    <submittedName>
        <fullName evidence="3">Chaperonin</fullName>
    </submittedName>
</protein>
<dbReference type="CDD" id="cd00320">
    <property type="entry name" value="cpn10"/>
    <property type="match status" value="1"/>
</dbReference>
<dbReference type="SMART" id="SM00883">
    <property type="entry name" value="Cpn10"/>
    <property type="match status" value="1"/>
</dbReference>
<dbReference type="OrthoDB" id="184876at2759"/>
<comment type="caution">
    <text evidence="3">The sequence shown here is derived from an EMBL/GenBank/DDBJ whole genome shotgun (WGS) entry which is preliminary data.</text>
</comment>
<dbReference type="InterPro" id="IPR011032">
    <property type="entry name" value="GroES-like_sf"/>
</dbReference>
<dbReference type="Proteomes" id="UP000247498">
    <property type="component" value="Unassembled WGS sequence"/>
</dbReference>